<dbReference type="EMBL" id="UZAL01038592">
    <property type="protein sequence ID" value="VDP73993.1"/>
    <property type="molecule type" value="Genomic_DNA"/>
</dbReference>
<evidence type="ECO:0000256" key="1">
    <source>
        <dbReference type="SAM" id="MobiDB-lite"/>
    </source>
</evidence>
<keyword evidence="3" id="KW-1185">Reference proteome</keyword>
<dbReference type="Proteomes" id="UP000269396">
    <property type="component" value="Unassembled WGS sequence"/>
</dbReference>
<evidence type="ECO:0000313" key="2">
    <source>
        <dbReference type="EMBL" id="VDP73993.1"/>
    </source>
</evidence>
<gene>
    <name evidence="2" type="ORF">SMTD_LOCUS17362</name>
</gene>
<accession>A0A3P8JXT3</accession>
<name>A0A3P8JXT3_9TREM</name>
<sequence>MVEREEVPEAKSNLSIRHVDKHAASNATPAPLAPPPITKTSKSSPDAILLRCSSLVGKGRSKRLNSCSEGLSLDSKACKY</sequence>
<protein>
    <submittedName>
        <fullName evidence="2">Uncharacterized protein</fullName>
    </submittedName>
</protein>
<proteinExistence type="predicted"/>
<reference evidence="2 3" key="1">
    <citation type="submission" date="2018-11" db="EMBL/GenBank/DDBJ databases">
        <authorList>
            <consortium name="Pathogen Informatics"/>
        </authorList>
    </citation>
    <scope>NUCLEOTIDE SEQUENCE [LARGE SCALE GENOMIC DNA]</scope>
    <source>
        <strain>Denwood</strain>
        <strain evidence="3">Zambia</strain>
    </source>
</reference>
<dbReference type="AlphaFoldDB" id="A0A3P8JXT3"/>
<organism evidence="2 3">
    <name type="scientific">Schistosoma mattheei</name>
    <dbReference type="NCBI Taxonomy" id="31246"/>
    <lineage>
        <taxon>Eukaryota</taxon>
        <taxon>Metazoa</taxon>
        <taxon>Spiralia</taxon>
        <taxon>Lophotrochozoa</taxon>
        <taxon>Platyhelminthes</taxon>
        <taxon>Trematoda</taxon>
        <taxon>Digenea</taxon>
        <taxon>Strigeidida</taxon>
        <taxon>Schistosomatoidea</taxon>
        <taxon>Schistosomatidae</taxon>
        <taxon>Schistosoma</taxon>
    </lineage>
</organism>
<feature type="region of interest" description="Disordered" evidence="1">
    <location>
        <begin position="1"/>
        <end position="45"/>
    </location>
</feature>
<evidence type="ECO:0000313" key="3">
    <source>
        <dbReference type="Proteomes" id="UP000269396"/>
    </source>
</evidence>